<gene>
    <name evidence="4" type="ORF">GCM10010439_66730</name>
</gene>
<reference evidence="5" key="1">
    <citation type="journal article" date="2019" name="Int. J. Syst. Evol. Microbiol.">
        <title>The Global Catalogue of Microorganisms (GCM) 10K type strain sequencing project: providing services to taxonomists for standard genome sequencing and annotation.</title>
        <authorList>
            <consortium name="The Broad Institute Genomics Platform"/>
            <consortium name="The Broad Institute Genome Sequencing Center for Infectious Disease"/>
            <person name="Wu L."/>
            <person name="Ma J."/>
        </authorList>
    </citation>
    <scope>NUCLEOTIDE SEQUENCE [LARGE SCALE GENOMIC DNA]</scope>
    <source>
        <strain evidence="5">JCM 8201</strain>
    </source>
</reference>
<proteinExistence type="predicted"/>
<keyword evidence="1" id="KW-0378">Hydrolase</keyword>
<dbReference type="Proteomes" id="UP001501842">
    <property type="component" value="Unassembled WGS sequence"/>
</dbReference>
<evidence type="ECO:0000313" key="4">
    <source>
        <dbReference type="EMBL" id="GAA2737289.1"/>
    </source>
</evidence>
<feature type="domain" description="PPM-type phosphatase" evidence="3">
    <location>
        <begin position="135"/>
        <end position="349"/>
    </location>
</feature>
<organism evidence="4 5">
    <name type="scientific">Actinocorallia aurantiaca</name>
    <dbReference type="NCBI Taxonomy" id="46204"/>
    <lineage>
        <taxon>Bacteria</taxon>
        <taxon>Bacillati</taxon>
        <taxon>Actinomycetota</taxon>
        <taxon>Actinomycetes</taxon>
        <taxon>Streptosporangiales</taxon>
        <taxon>Thermomonosporaceae</taxon>
        <taxon>Actinocorallia</taxon>
    </lineage>
</organism>
<dbReference type="PANTHER" id="PTHR43156:SF2">
    <property type="entry name" value="STAGE II SPORULATION PROTEIN E"/>
    <property type="match status" value="1"/>
</dbReference>
<feature type="transmembrane region" description="Helical" evidence="2">
    <location>
        <begin position="84"/>
        <end position="102"/>
    </location>
</feature>
<keyword evidence="2" id="KW-0472">Membrane</keyword>
<name>A0ABP6H5K9_9ACTN</name>
<sequence length="366" mass="39115">MQPVSTRNRIILGLLPYAMMGVVALADALTGPEYGFLPLLSLGPAFASLSGGVKRSLAIGVLAMVLCAVLAADNDLLGTRQNTVTWGTLLGVIGASVVATVGRQRRERELANVRSIAEAAQRVLLKPVPRRAGHLRIAVSYTSAVTEALIGGDLYEVTVSPGGGVRMIVGDVQGKGLEAVETAALVLGAFREAAPYEPDIRSVGVRLERAMNHRLTGEDFVTAILAEIRDDDLTLLNYGHPAPLLLRADGTSFFAEPKQAAPPLGLADLEPDPPEPYGLPFTSGDQLLLYTDGVIEARDPSGEFYPLEDRASHLKADDPEQALHDLRQDLLDHLDGPIQDDTAMLLVRCKTHLEVLDAQDGPAETR</sequence>
<dbReference type="InterPro" id="IPR036457">
    <property type="entry name" value="PPM-type-like_dom_sf"/>
</dbReference>
<dbReference type="Gene3D" id="3.60.40.10">
    <property type="entry name" value="PPM-type phosphatase domain"/>
    <property type="match status" value="1"/>
</dbReference>
<dbReference type="EMBL" id="BAAATZ010000034">
    <property type="protein sequence ID" value="GAA2737289.1"/>
    <property type="molecule type" value="Genomic_DNA"/>
</dbReference>
<dbReference type="SMART" id="SM00331">
    <property type="entry name" value="PP2C_SIG"/>
    <property type="match status" value="1"/>
</dbReference>
<protein>
    <submittedName>
        <fullName evidence="4">PP2C family protein-serine/threonine phosphatase</fullName>
    </submittedName>
</protein>
<dbReference type="InterPro" id="IPR001932">
    <property type="entry name" value="PPM-type_phosphatase-like_dom"/>
</dbReference>
<keyword evidence="2" id="KW-0812">Transmembrane</keyword>
<dbReference type="Pfam" id="PF07228">
    <property type="entry name" value="SpoIIE"/>
    <property type="match status" value="1"/>
</dbReference>
<dbReference type="InterPro" id="IPR052016">
    <property type="entry name" value="Bact_Sigma-Reg"/>
</dbReference>
<dbReference type="RefSeq" id="WP_344456832.1">
    <property type="nucleotide sequence ID" value="NZ_BAAATZ010000034.1"/>
</dbReference>
<comment type="caution">
    <text evidence="4">The sequence shown here is derived from an EMBL/GenBank/DDBJ whole genome shotgun (WGS) entry which is preliminary data.</text>
</comment>
<evidence type="ECO:0000256" key="1">
    <source>
        <dbReference type="ARBA" id="ARBA00022801"/>
    </source>
</evidence>
<accession>A0ABP6H5K9</accession>
<evidence type="ECO:0000256" key="2">
    <source>
        <dbReference type="SAM" id="Phobius"/>
    </source>
</evidence>
<keyword evidence="5" id="KW-1185">Reference proteome</keyword>
<dbReference type="PANTHER" id="PTHR43156">
    <property type="entry name" value="STAGE II SPORULATION PROTEIN E-RELATED"/>
    <property type="match status" value="1"/>
</dbReference>
<keyword evidence="2" id="KW-1133">Transmembrane helix</keyword>
<dbReference type="SUPFAM" id="SSF81606">
    <property type="entry name" value="PP2C-like"/>
    <property type="match status" value="1"/>
</dbReference>
<evidence type="ECO:0000313" key="5">
    <source>
        <dbReference type="Proteomes" id="UP001501842"/>
    </source>
</evidence>
<evidence type="ECO:0000259" key="3">
    <source>
        <dbReference type="SMART" id="SM00331"/>
    </source>
</evidence>
<feature type="transmembrane region" description="Helical" evidence="2">
    <location>
        <begin position="52"/>
        <end position="72"/>
    </location>
</feature>